<keyword evidence="8" id="KW-1185">Reference proteome</keyword>
<evidence type="ECO:0000256" key="2">
    <source>
        <dbReference type="ARBA" id="ARBA00022692"/>
    </source>
</evidence>
<evidence type="ECO:0000259" key="6">
    <source>
        <dbReference type="Pfam" id="PF06271"/>
    </source>
</evidence>
<dbReference type="EMBL" id="SOAM01000001">
    <property type="protein sequence ID" value="TDS80845.1"/>
    <property type="molecule type" value="Genomic_DNA"/>
</dbReference>
<evidence type="ECO:0000256" key="4">
    <source>
        <dbReference type="ARBA" id="ARBA00023136"/>
    </source>
</evidence>
<protein>
    <recommendedName>
        <fullName evidence="6">RDD domain-containing protein</fullName>
    </recommendedName>
</protein>
<keyword evidence="3 5" id="KW-1133">Transmembrane helix</keyword>
<keyword evidence="2 5" id="KW-0812">Transmembrane</keyword>
<dbReference type="OrthoDB" id="5111283at2"/>
<evidence type="ECO:0000313" key="7">
    <source>
        <dbReference type="EMBL" id="TDS80845.1"/>
    </source>
</evidence>
<dbReference type="InterPro" id="IPR008984">
    <property type="entry name" value="SMAD_FHA_dom_sf"/>
</dbReference>
<evidence type="ECO:0000256" key="3">
    <source>
        <dbReference type="ARBA" id="ARBA00022989"/>
    </source>
</evidence>
<dbReference type="AlphaFoldDB" id="A0A4R7FSJ6"/>
<gene>
    <name evidence="7" type="ORF">CLV52_1415</name>
</gene>
<dbReference type="Pfam" id="PF06271">
    <property type="entry name" value="RDD"/>
    <property type="match status" value="1"/>
</dbReference>
<evidence type="ECO:0000256" key="1">
    <source>
        <dbReference type="ARBA" id="ARBA00004141"/>
    </source>
</evidence>
<dbReference type="GO" id="GO:0016020">
    <property type="term" value="C:membrane"/>
    <property type="evidence" value="ECO:0007669"/>
    <property type="project" value="UniProtKB-SubCell"/>
</dbReference>
<dbReference type="SUPFAM" id="SSF49879">
    <property type="entry name" value="SMAD/FHA domain"/>
    <property type="match status" value="1"/>
</dbReference>
<accession>A0A4R7FSJ6</accession>
<comment type="subcellular location">
    <subcellularLocation>
        <location evidence="1">Membrane</location>
        <topology evidence="1">Multi-pass membrane protein</topology>
    </subcellularLocation>
</comment>
<comment type="caution">
    <text evidence="7">The sequence shown here is derived from an EMBL/GenBank/DDBJ whole genome shotgun (WGS) entry which is preliminary data.</text>
</comment>
<dbReference type="Proteomes" id="UP000295344">
    <property type="component" value="Unassembled WGS sequence"/>
</dbReference>
<dbReference type="InterPro" id="IPR010432">
    <property type="entry name" value="RDD"/>
</dbReference>
<dbReference type="RefSeq" id="WP_133765509.1">
    <property type="nucleotide sequence ID" value="NZ_BAAARP010000001.1"/>
</dbReference>
<evidence type="ECO:0000256" key="5">
    <source>
        <dbReference type="SAM" id="Phobius"/>
    </source>
</evidence>
<reference evidence="7 8" key="1">
    <citation type="submission" date="2019-03" db="EMBL/GenBank/DDBJ databases">
        <title>Genomic Encyclopedia of Archaeal and Bacterial Type Strains, Phase II (KMG-II): from individual species to whole genera.</title>
        <authorList>
            <person name="Goeker M."/>
        </authorList>
    </citation>
    <scope>NUCLEOTIDE SEQUENCE [LARGE SCALE GENOMIC DNA]</scope>
    <source>
        <strain evidence="7 8">DSM 24782</strain>
    </source>
</reference>
<feature type="transmembrane region" description="Helical" evidence="5">
    <location>
        <begin position="92"/>
        <end position="113"/>
    </location>
</feature>
<proteinExistence type="predicted"/>
<keyword evidence="4 5" id="KW-0472">Membrane</keyword>
<organism evidence="7 8">
    <name type="scientific">Amnibacterium kyonggiense</name>
    <dbReference type="NCBI Taxonomy" id="595671"/>
    <lineage>
        <taxon>Bacteria</taxon>
        <taxon>Bacillati</taxon>
        <taxon>Actinomycetota</taxon>
        <taxon>Actinomycetes</taxon>
        <taxon>Micrococcales</taxon>
        <taxon>Microbacteriaceae</taxon>
        <taxon>Amnibacterium</taxon>
    </lineage>
</organism>
<dbReference type="Gene3D" id="2.60.200.20">
    <property type="match status" value="1"/>
</dbReference>
<feature type="transmembrane region" description="Helical" evidence="5">
    <location>
        <begin position="61"/>
        <end position="80"/>
    </location>
</feature>
<dbReference type="CDD" id="cd00060">
    <property type="entry name" value="FHA"/>
    <property type="match status" value="1"/>
</dbReference>
<feature type="domain" description="RDD" evidence="6">
    <location>
        <begin position="53"/>
        <end position="136"/>
    </location>
</feature>
<name>A0A4R7FSJ6_9MICO</name>
<sequence length="315" mass="31686">MPHALLPAATCGRCAAPVAPVAARCTVCGVRLDDVAPGSALAGAGPLDGVFAASGGRRRTALLVDLAVVLAAGAAVAAAVELASRALARDVLLATEAGVLAALIAVGALAGALRASGRTPGRAGLGLRTVDALSGLPTRRWGVAVAAVLTGRSRSLVTADLRQGRDPAAPRIVPVALAADTLPEARAAAAARAPSPVDTVAARLVVDSGDELVVDGPVLLGRAPEQRPGVRRVHALPDLSRGIARTHLLVDWAEGLLWVTDLGSPGGTSVRSEAGAFRPLVPEVRTAVAPGWRIRLGGRELTVRSVAVEEGAPRG</sequence>
<evidence type="ECO:0000313" key="8">
    <source>
        <dbReference type="Proteomes" id="UP000295344"/>
    </source>
</evidence>